<dbReference type="PROSITE" id="PS50067">
    <property type="entry name" value="KINESIN_MOTOR_2"/>
    <property type="match status" value="1"/>
</dbReference>
<feature type="compositionally biased region" description="Acidic residues" evidence="2">
    <location>
        <begin position="905"/>
        <end position="916"/>
    </location>
</feature>
<dbReference type="SUPFAM" id="SSF57850">
    <property type="entry name" value="RING/U-box"/>
    <property type="match status" value="1"/>
</dbReference>
<name>A0A812PMU0_9DINO</name>
<dbReference type="EMBL" id="CAJNDS010002158">
    <property type="protein sequence ID" value="CAE7355637.1"/>
    <property type="molecule type" value="Genomic_DNA"/>
</dbReference>
<evidence type="ECO:0000259" key="3">
    <source>
        <dbReference type="PROSITE" id="PS50067"/>
    </source>
</evidence>
<evidence type="ECO:0000313" key="5">
    <source>
        <dbReference type="Proteomes" id="UP000604046"/>
    </source>
</evidence>
<organism evidence="4 5">
    <name type="scientific">Symbiodinium natans</name>
    <dbReference type="NCBI Taxonomy" id="878477"/>
    <lineage>
        <taxon>Eukaryota</taxon>
        <taxon>Sar</taxon>
        <taxon>Alveolata</taxon>
        <taxon>Dinophyceae</taxon>
        <taxon>Suessiales</taxon>
        <taxon>Symbiodiniaceae</taxon>
        <taxon>Symbiodinium</taxon>
    </lineage>
</organism>
<dbReference type="InterPro" id="IPR036961">
    <property type="entry name" value="Kinesin_motor_dom_sf"/>
</dbReference>
<feature type="binding site" evidence="1">
    <location>
        <begin position="35"/>
        <end position="42"/>
    </location>
    <ligand>
        <name>ATP</name>
        <dbReference type="ChEBI" id="CHEBI:30616"/>
    </ligand>
</feature>
<dbReference type="GO" id="GO:0005874">
    <property type="term" value="C:microtubule"/>
    <property type="evidence" value="ECO:0007669"/>
    <property type="project" value="TreeGrafter"/>
</dbReference>
<dbReference type="InterPro" id="IPR013083">
    <property type="entry name" value="Znf_RING/FYVE/PHD"/>
</dbReference>
<protein>
    <submittedName>
        <fullName evidence="4">KIN14M protein</fullName>
    </submittedName>
</protein>
<proteinExistence type="inferred from homology"/>
<dbReference type="Pfam" id="PF25372">
    <property type="entry name" value="DUF7885"/>
    <property type="match status" value="1"/>
</dbReference>
<dbReference type="AlphaFoldDB" id="A0A812PMU0"/>
<sequence length="1114" mass="119843">MDQDQVFEELRAMMPAATPGGLAGPPQSACILAYGQTGSGKTFTMHGGAGDQRGLVPRVLFEVFSLASASGATVSLSAVEIYNDTAYDLLDGSGSASEAANEPSGRAFSAGRLAPPPGLSFRHGCRVALEQATSIEVAAIEDAEELLEQAAERRSTRSTCFNATSSRSHSLVLVHATIPGSAQGLEPALRIAFVDLAGSERLPAEAAGPIAEESRHINLSLSGLGSVIHALRHKANHLPYRSCLLTRLLEPFFKASGRVLLCVCVGPERRHAQETLCSMAFADRASRAALGAESAQEVQRSQALTAVREVHALLRLAIRDLLPQSGYSQTSTRLPDWVAAEIISYMPEHGGASFVCRAWASLCLSHHPWGREFRRSRRLAESVLKFLHPAMEAAGVCKVWWQVAGSFRITVESSTVKVLEAASGTSAKIWAPASAKTRADMWKAFLAAGGGSDVGARPLQSVRECVIAAAPKPEALRFVLRRCPALRCAEVTESGLVSSACSGLASCSKLRALKLSLSLVPNIVNLGQVLKSCKQLRVLVLANSGDFPVSVQYLTEELPRTCGLRELTLGRCTATWKDFEVLCKACPHLQDLRLPEGHVDAGGPLSPPPLVPLGRLKQLRSVDLRGHSRAQKAKCWLTDDMFGILAQVRHLREVRADHQRLLSDRCCWFLRRHCFRLRVLHLTGCRAMCGESIFGLLHMCESLESVRLPPLVIGSSERKLGVPGTNRWCSGLRCARLRDLRVDSWPFLEDSGVQMLTAQCPRLRMLWLRQAPRLSDDAVSYIAGLTQLTSLSLSLGAGLTDRALRELSSAGSKLRHLDLCGCRQLTEAGVVDFAAHVANGGPRLRSLQLDSCLQLGRGAAQALLTCGSLLRCSLSSCRPLPEPAEKWQDLESRREACRALGVEPPAEEAEGEDGGDAPDFGRRADPLHEEVAQCAVCMDDIRADEDAWQCPVCNNKLHDTEDCARGWLRLRQSCPTCRSAAFPPPEEVAAPLRSRRRPPRALSEEASPFFSDILRPRSLPQIAVSGTNVLRSTPAAAAVDALEEGPRTSAYPQTAPRGRRRPPRPEANPASIVSPARAAAAAPRARSLPPPAGLVLAGLAIVGSGSSARGSTGA</sequence>
<dbReference type="InterPro" id="IPR001752">
    <property type="entry name" value="Kinesin_motor_dom"/>
</dbReference>
<dbReference type="Gene3D" id="3.40.850.10">
    <property type="entry name" value="Kinesin motor domain"/>
    <property type="match status" value="1"/>
</dbReference>
<dbReference type="Gene3D" id="3.80.10.10">
    <property type="entry name" value="Ribonuclease Inhibitor"/>
    <property type="match status" value="3"/>
</dbReference>
<dbReference type="GO" id="GO:0005871">
    <property type="term" value="C:kinesin complex"/>
    <property type="evidence" value="ECO:0007669"/>
    <property type="project" value="TreeGrafter"/>
</dbReference>
<gene>
    <name evidence="4" type="primary">KIN14M</name>
    <name evidence="4" type="ORF">SNAT2548_LOCUS18902</name>
</gene>
<feature type="region of interest" description="Disordered" evidence="2">
    <location>
        <begin position="902"/>
        <end position="923"/>
    </location>
</feature>
<feature type="region of interest" description="Disordered" evidence="2">
    <location>
        <begin position="1040"/>
        <end position="1087"/>
    </location>
</feature>
<comment type="similarity">
    <text evidence="1">Belongs to the TRAFAC class myosin-kinesin ATPase superfamily. Kinesin family.</text>
</comment>
<evidence type="ECO:0000256" key="2">
    <source>
        <dbReference type="SAM" id="MobiDB-lite"/>
    </source>
</evidence>
<dbReference type="GO" id="GO:0008017">
    <property type="term" value="F:microtubule binding"/>
    <property type="evidence" value="ECO:0007669"/>
    <property type="project" value="InterPro"/>
</dbReference>
<dbReference type="InterPro" id="IPR027640">
    <property type="entry name" value="Kinesin-like_fam"/>
</dbReference>
<dbReference type="Proteomes" id="UP000604046">
    <property type="component" value="Unassembled WGS sequence"/>
</dbReference>
<dbReference type="GO" id="GO:0003777">
    <property type="term" value="F:microtubule motor activity"/>
    <property type="evidence" value="ECO:0007669"/>
    <property type="project" value="InterPro"/>
</dbReference>
<evidence type="ECO:0000313" key="4">
    <source>
        <dbReference type="EMBL" id="CAE7355637.1"/>
    </source>
</evidence>
<keyword evidence="5" id="KW-1185">Reference proteome</keyword>
<feature type="domain" description="Kinesin motor" evidence="3">
    <location>
        <begin position="1"/>
        <end position="288"/>
    </location>
</feature>
<evidence type="ECO:0000256" key="1">
    <source>
        <dbReference type="PROSITE-ProRule" id="PRU00283"/>
    </source>
</evidence>
<reference evidence="4" key="1">
    <citation type="submission" date="2021-02" db="EMBL/GenBank/DDBJ databases">
        <authorList>
            <person name="Dougan E. K."/>
            <person name="Rhodes N."/>
            <person name="Thang M."/>
            <person name="Chan C."/>
        </authorList>
    </citation>
    <scope>NUCLEOTIDE SEQUENCE</scope>
</reference>
<dbReference type="GO" id="GO:0016887">
    <property type="term" value="F:ATP hydrolysis activity"/>
    <property type="evidence" value="ECO:0007669"/>
    <property type="project" value="TreeGrafter"/>
</dbReference>
<dbReference type="OrthoDB" id="423607at2759"/>
<dbReference type="PANTHER" id="PTHR24115:SF1004">
    <property type="entry name" value="KINESIN-LIKE PROTEIN KIF15"/>
    <property type="match status" value="1"/>
</dbReference>
<feature type="compositionally biased region" description="Low complexity" evidence="2">
    <location>
        <begin position="1069"/>
        <end position="1087"/>
    </location>
</feature>
<dbReference type="SMART" id="SM00367">
    <property type="entry name" value="LRR_CC"/>
    <property type="match status" value="5"/>
</dbReference>
<dbReference type="GO" id="GO:0007018">
    <property type="term" value="P:microtubule-based movement"/>
    <property type="evidence" value="ECO:0007669"/>
    <property type="project" value="InterPro"/>
</dbReference>
<keyword evidence="1" id="KW-0547">Nucleotide-binding</keyword>
<dbReference type="InterPro" id="IPR027417">
    <property type="entry name" value="P-loop_NTPase"/>
</dbReference>
<dbReference type="SUPFAM" id="SSF52540">
    <property type="entry name" value="P-loop containing nucleoside triphosphate hydrolases"/>
    <property type="match status" value="1"/>
</dbReference>
<dbReference type="PRINTS" id="PR00380">
    <property type="entry name" value="KINESINHEAVY"/>
</dbReference>
<dbReference type="InterPro" id="IPR006553">
    <property type="entry name" value="Leu-rich_rpt_Cys-con_subtyp"/>
</dbReference>
<comment type="caution">
    <text evidence="4">The sequence shown here is derived from an EMBL/GenBank/DDBJ whole genome shotgun (WGS) entry which is preliminary data.</text>
</comment>
<dbReference type="InterPro" id="IPR057207">
    <property type="entry name" value="FBXL15_LRR"/>
</dbReference>
<dbReference type="InterPro" id="IPR032675">
    <property type="entry name" value="LRR_dom_sf"/>
</dbReference>
<dbReference type="Gene3D" id="3.30.40.10">
    <property type="entry name" value="Zinc/RING finger domain, C3HC4 (zinc finger)"/>
    <property type="match status" value="1"/>
</dbReference>
<keyword evidence="1" id="KW-0505">Motor protein</keyword>
<accession>A0A812PMU0</accession>
<dbReference type="PANTHER" id="PTHR24115">
    <property type="entry name" value="KINESIN-RELATED"/>
    <property type="match status" value="1"/>
</dbReference>
<dbReference type="Pfam" id="PF00225">
    <property type="entry name" value="Kinesin"/>
    <property type="match status" value="1"/>
</dbReference>
<keyword evidence="1" id="KW-0067">ATP-binding</keyword>
<dbReference type="GO" id="GO:0005524">
    <property type="term" value="F:ATP binding"/>
    <property type="evidence" value="ECO:0007669"/>
    <property type="project" value="UniProtKB-UniRule"/>
</dbReference>
<dbReference type="SMART" id="SM00129">
    <property type="entry name" value="KISc"/>
    <property type="match status" value="1"/>
</dbReference>
<dbReference type="SUPFAM" id="SSF52047">
    <property type="entry name" value="RNI-like"/>
    <property type="match status" value="1"/>
</dbReference>